<dbReference type="GeneID" id="63824271"/>
<reference evidence="1 2" key="1">
    <citation type="journal article" date="2016" name="Mol. Biol. Evol.">
        <title>Comparative Genomics of Early-Diverging Mushroom-Forming Fungi Provides Insights into the Origins of Lignocellulose Decay Capabilities.</title>
        <authorList>
            <person name="Nagy L.G."/>
            <person name="Riley R."/>
            <person name="Tritt A."/>
            <person name="Adam C."/>
            <person name="Daum C."/>
            <person name="Floudas D."/>
            <person name="Sun H."/>
            <person name="Yadav J.S."/>
            <person name="Pangilinan J."/>
            <person name="Larsson K.H."/>
            <person name="Matsuura K."/>
            <person name="Barry K."/>
            <person name="Labutti K."/>
            <person name="Kuo R."/>
            <person name="Ohm R.A."/>
            <person name="Bhattacharya S.S."/>
            <person name="Shirouzu T."/>
            <person name="Yoshinaga Y."/>
            <person name="Martin F.M."/>
            <person name="Grigoriev I.V."/>
            <person name="Hibbett D.S."/>
        </authorList>
    </citation>
    <scope>NUCLEOTIDE SEQUENCE [LARGE SCALE GENOMIC DNA]</scope>
    <source>
        <strain evidence="1 2">93-53</strain>
    </source>
</reference>
<proteinExistence type="predicted"/>
<dbReference type="EMBL" id="KV427645">
    <property type="protein sequence ID" value="KZT03317.1"/>
    <property type="molecule type" value="Genomic_DNA"/>
</dbReference>
<protein>
    <recommendedName>
        <fullName evidence="3">WD40 repeat-like protein</fullName>
    </recommendedName>
</protein>
<dbReference type="OrthoDB" id="2791381at2759"/>
<dbReference type="SUPFAM" id="SSF69322">
    <property type="entry name" value="Tricorn protease domain 2"/>
    <property type="match status" value="1"/>
</dbReference>
<accession>A0A165CRS2</accession>
<gene>
    <name evidence="1" type="ORF">LAESUDRAFT_716322</name>
</gene>
<name>A0A165CRS2_9APHY</name>
<evidence type="ECO:0000313" key="2">
    <source>
        <dbReference type="Proteomes" id="UP000076871"/>
    </source>
</evidence>
<keyword evidence="2" id="KW-1185">Reference proteome</keyword>
<dbReference type="RefSeq" id="XP_040761057.1">
    <property type="nucleotide sequence ID" value="XM_040907242.1"/>
</dbReference>
<evidence type="ECO:0008006" key="3">
    <source>
        <dbReference type="Google" id="ProtNLM"/>
    </source>
</evidence>
<dbReference type="Gene3D" id="2.130.10.10">
    <property type="entry name" value="YVTN repeat-like/Quinoprotein amine dehydrogenase"/>
    <property type="match status" value="1"/>
</dbReference>
<sequence>MTSTRSIHSTAAIALGIQDCNQSSYQCRACIVDIGQIVYTIFVSPDGQMLAYGGSIGLKICMCETTEHVLEPDYSKNIDGQVTNSQWADDDTVLFGTHYGYIHIFMKDKEAWSMILRALLFPDEGNMWMFSLHDGHMCSISVQTGEILSKPRWMTDVIFSLHQMNSGLEVATYTAVITGSDHGKVYIFDKKGGELIDVLGHAPKGLVQSITVQKNSLCLK</sequence>
<evidence type="ECO:0000313" key="1">
    <source>
        <dbReference type="EMBL" id="KZT03317.1"/>
    </source>
</evidence>
<dbReference type="AlphaFoldDB" id="A0A165CRS2"/>
<dbReference type="Proteomes" id="UP000076871">
    <property type="component" value="Unassembled WGS sequence"/>
</dbReference>
<dbReference type="InterPro" id="IPR015943">
    <property type="entry name" value="WD40/YVTN_repeat-like_dom_sf"/>
</dbReference>
<dbReference type="InParanoid" id="A0A165CRS2"/>
<organism evidence="1 2">
    <name type="scientific">Laetiporus sulphureus 93-53</name>
    <dbReference type="NCBI Taxonomy" id="1314785"/>
    <lineage>
        <taxon>Eukaryota</taxon>
        <taxon>Fungi</taxon>
        <taxon>Dikarya</taxon>
        <taxon>Basidiomycota</taxon>
        <taxon>Agaricomycotina</taxon>
        <taxon>Agaricomycetes</taxon>
        <taxon>Polyporales</taxon>
        <taxon>Laetiporus</taxon>
    </lineage>
</organism>